<evidence type="ECO:0000259" key="3">
    <source>
        <dbReference type="Pfam" id="PF22746"/>
    </source>
</evidence>
<dbReference type="EMBL" id="AFPZ01000115">
    <property type="protein sequence ID" value="EGQ20048.1"/>
    <property type="molecule type" value="Genomic_DNA"/>
</dbReference>
<proteinExistence type="predicted"/>
<dbReference type="AlphaFoldDB" id="F9DXR0"/>
<sequence>MKRMFKTRRSLEMQNERRRILTLLEDGKITADEALKLLEALGKQTESTVQDEKPSAAQHSDLHTEQDHRWFEEQQKKKESTNPRDTTDESSADDFFEDIRKEFMSAGDRFMQFMDTAVQRVKTFDFEAPFGKSVSFTHTENKTAEDVEEIIIHIDHGKVEVFPSDGDEITAKFSVKHFNHDSETEARAQFLDKLLFVKDGNKLRIGSDLKMVQVNVQLYVPSQQPYRKLSVRLLNGGCTVEKVDVDNLRIKTANGKIECAHIRFDEAELETANGMVRLLKVRGNKLEAETLNGRVYVDGELIDIDAKSLNGNVSLTTTSTEATRLDAKSISGTVELYIPSTLGLRGEITSNMGKLDLQLKDVSRVEEQEQFLHRTIRFSKAGDDETKASLQVNGESRTGSVLVHYNSIEL</sequence>
<protein>
    <submittedName>
        <fullName evidence="4">YvlB like protein</fullName>
    </submittedName>
</protein>
<dbReference type="STRING" id="759851.SAMN04244570_2627"/>
<evidence type="ECO:0000259" key="2">
    <source>
        <dbReference type="Pfam" id="PF13349"/>
    </source>
</evidence>
<feature type="compositionally biased region" description="Basic and acidic residues" evidence="1">
    <location>
        <begin position="50"/>
        <end position="87"/>
    </location>
</feature>
<gene>
    <name evidence="4" type="primary">yvlB</name>
    <name evidence="4" type="ORF">HMPREF9372_3591</name>
</gene>
<dbReference type="OrthoDB" id="2240743at2"/>
<dbReference type="Proteomes" id="UP000005316">
    <property type="component" value="Unassembled WGS sequence"/>
</dbReference>
<accession>F9DXR0</accession>
<evidence type="ECO:0000256" key="1">
    <source>
        <dbReference type="SAM" id="MobiDB-lite"/>
    </source>
</evidence>
<name>F9DXR0_9BACL</name>
<evidence type="ECO:0000313" key="5">
    <source>
        <dbReference type="Proteomes" id="UP000005316"/>
    </source>
</evidence>
<feature type="region of interest" description="Disordered" evidence="1">
    <location>
        <begin position="44"/>
        <end position="93"/>
    </location>
</feature>
<dbReference type="Pfam" id="PF13349">
    <property type="entry name" value="DUF4097"/>
    <property type="match status" value="1"/>
</dbReference>
<dbReference type="InterPro" id="IPR053959">
    <property type="entry name" value="YvlB/LiaX_N"/>
</dbReference>
<dbReference type="InterPro" id="IPR025164">
    <property type="entry name" value="Toastrack_DUF4097"/>
</dbReference>
<evidence type="ECO:0000313" key="4">
    <source>
        <dbReference type="EMBL" id="EGQ20048.1"/>
    </source>
</evidence>
<organism evidence="4 5">
    <name type="scientific">Sporosarcina newyorkensis 2681</name>
    <dbReference type="NCBI Taxonomy" id="1027292"/>
    <lineage>
        <taxon>Bacteria</taxon>
        <taxon>Bacillati</taxon>
        <taxon>Bacillota</taxon>
        <taxon>Bacilli</taxon>
        <taxon>Bacillales</taxon>
        <taxon>Caryophanaceae</taxon>
        <taxon>Sporosarcina</taxon>
    </lineage>
</organism>
<comment type="caution">
    <text evidence="4">The sequence shown here is derived from an EMBL/GenBank/DDBJ whole genome shotgun (WGS) entry which is preliminary data.</text>
</comment>
<dbReference type="eggNOG" id="COG3595">
    <property type="taxonomic scope" value="Bacteria"/>
</dbReference>
<dbReference type="Gene3D" id="2.160.20.120">
    <property type="match status" value="1"/>
</dbReference>
<feature type="domain" description="DUF4097" evidence="2">
    <location>
        <begin position="148"/>
        <end position="386"/>
    </location>
</feature>
<reference evidence="4 5" key="1">
    <citation type="submission" date="2011-04" db="EMBL/GenBank/DDBJ databases">
        <authorList>
            <person name="Muzny D."/>
            <person name="Qin X."/>
            <person name="Deng J."/>
            <person name="Jiang H."/>
            <person name="Liu Y."/>
            <person name="Qu J."/>
            <person name="Song X.-Z."/>
            <person name="Zhang L."/>
            <person name="Thornton R."/>
            <person name="Coyle M."/>
            <person name="Francisco L."/>
            <person name="Jackson L."/>
            <person name="Javaid M."/>
            <person name="Korchina V."/>
            <person name="Kovar C."/>
            <person name="Mata R."/>
            <person name="Mathew T."/>
            <person name="Ngo R."/>
            <person name="Nguyen L."/>
            <person name="Nguyen N."/>
            <person name="Okwuonu G."/>
            <person name="Ongeri F."/>
            <person name="Pham C."/>
            <person name="Simmons D."/>
            <person name="Wilczek-Boney K."/>
            <person name="Hale W."/>
            <person name="Jakkamsetti A."/>
            <person name="Pham P."/>
            <person name="Ruth R."/>
            <person name="San Lucas F."/>
            <person name="Warren J."/>
            <person name="Zhang J."/>
            <person name="Zhao Z."/>
            <person name="Zhou C."/>
            <person name="Zhu D."/>
            <person name="Lee S."/>
            <person name="Bess C."/>
            <person name="Blankenburg K."/>
            <person name="Forbes L."/>
            <person name="Fu Q."/>
            <person name="Gubbala S."/>
            <person name="Hirani K."/>
            <person name="Jayaseelan J.C."/>
            <person name="Lara F."/>
            <person name="Munidasa M."/>
            <person name="Palculict T."/>
            <person name="Patil S."/>
            <person name="Pu L.-L."/>
            <person name="Saada N."/>
            <person name="Tang L."/>
            <person name="Weissenberger G."/>
            <person name="Zhu Y."/>
            <person name="Hemphill L."/>
            <person name="Shang Y."/>
            <person name="Youmans B."/>
            <person name="Ayvaz T."/>
            <person name="Ross M."/>
            <person name="Santibanez J."/>
            <person name="Aqrawi P."/>
            <person name="Gross S."/>
            <person name="Joshi V."/>
            <person name="Fowler G."/>
            <person name="Nazareth L."/>
            <person name="Reid J."/>
            <person name="Worley K."/>
            <person name="Petrosino J."/>
            <person name="Highlander S."/>
            <person name="Gibbs R."/>
        </authorList>
    </citation>
    <scope>NUCLEOTIDE SEQUENCE [LARGE SCALE GENOMIC DNA]</scope>
    <source>
        <strain evidence="4 5">2681</strain>
    </source>
</reference>
<dbReference type="HOGENOM" id="CLU_033702_0_0_9"/>
<feature type="domain" description="YvlB/LiaX N-terminal" evidence="3">
    <location>
        <begin position="15"/>
        <end position="43"/>
    </location>
</feature>
<dbReference type="Pfam" id="PF22746">
    <property type="entry name" value="SHOCT-like_DUF2089-C"/>
    <property type="match status" value="1"/>
</dbReference>